<accession>A0A7R8CLE5</accession>
<name>A0A7R8CLE5_LEPSM</name>
<sequence length="100" mass="11274">MTQCFCLKAHSYVSDTLEGHLEPILARPKSNGPISSRKRVNRRSEFDFLTRGCSCPNDSVMAAKNQNLLFWGKGPDINPIENPWSILKVWCDSLHSAPRS</sequence>
<dbReference type="AlphaFoldDB" id="A0A7R8CLE5"/>
<proteinExistence type="predicted"/>
<evidence type="ECO:0000313" key="2">
    <source>
        <dbReference type="Proteomes" id="UP000675881"/>
    </source>
</evidence>
<dbReference type="Proteomes" id="UP000675881">
    <property type="component" value="Chromosome 15"/>
</dbReference>
<evidence type="ECO:0000313" key="1">
    <source>
        <dbReference type="EMBL" id="CAF2858172.1"/>
    </source>
</evidence>
<gene>
    <name evidence="1" type="ORF">LSAA_6045</name>
</gene>
<keyword evidence="2" id="KW-1185">Reference proteome</keyword>
<reference evidence="1" key="1">
    <citation type="submission" date="2021-02" db="EMBL/GenBank/DDBJ databases">
        <authorList>
            <person name="Bekaert M."/>
        </authorList>
    </citation>
    <scope>NUCLEOTIDE SEQUENCE</scope>
    <source>
        <strain evidence="1">IoA-00</strain>
    </source>
</reference>
<organism evidence="1 2">
    <name type="scientific">Lepeophtheirus salmonis</name>
    <name type="common">Salmon louse</name>
    <name type="synonym">Caligus salmonis</name>
    <dbReference type="NCBI Taxonomy" id="72036"/>
    <lineage>
        <taxon>Eukaryota</taxon>
        <taxon>Metazoa</taxon>
        <taxon>Ecdysozoa</taxon>
        <taxon>Arthropoda</taxon>
        <taxon>Crustacea</taxon>
        <taxon>Multicrustacea</taxon>
        <taxon>Hexanauplia</taxon>
        <taxon>Copepoda</taxon>
        <taxon>Siphonostomatoida</taxon>
        <taxon>Caligidae</taxon>
        <taxon>Lepeophtheirus</taxon>
    </lineage>
</organism>
<dbReference type="EMBL" id="HG994594">
    <property type="protein sequence ID" value="CAF2858172.1"/>
    <property type="molecule type" value="Genomic_DNA"/>
</dbReference>
<protein>
    <submittedName>
        <fullName evidence="1">(salmon louse) hypothetical protein</fullName>
    </submittedName>
</protein>